<dbReference type="HOGENOM" id="CLU_011290_0_1_11"/>
<evidence type="ECO:0000256" key="4">
    <source>
        <dbReference type="ARBA" id="ARBA00022825"/>
    </source>
</evidence>
<evidence type="ECO:0000256" key="3">
    <source>
        <dbReference type="ARBA" id="ARBA00022801"/>
    </source>
</evidence>
<evidence type="ECO:0000259" key="5">
    <source>
        <dbReference type="Pfam" id="PF00326"/>
    </source>
</evidence>
<evidence type="ECO:0000256" key="1">
    <source>
        <dbReference type="ARBA" id="ARBA00005228"/>
    </source>
</evidence>
<dbReference type="eggNOG" id="COG1770">
    <property type="taxonomic scope" value="Bacteria"/>
</dbReference>
<dbReference type="GO" id="GO:0006508">
    <property type="term" value="P:proteolysis"/>
    <property type="evidence" value="ECO:0007669"/>
    <property type="project" value="UniProtKB-KW"/>
</dbReference>
<accession>C7M3A9</accession>
<dbReference type="Pfam" id="PF02897">
    <property type="entry name" value="Peptidase_S9_N"/>
    <property type="match status" value="1"/>
</dbReference>
<feature type="domain" description="Peptidase S9 prolyl oligopeptidase catalytic" evidence="5">
    <location>
        <begin position="471"/>
        <end position="685"/>
    </location>
</feature>
<dbReference type="PANTHER" id="PTHR11757:SF19">
    <property type="entry name" value="PROLYL ENDOPEPTIDASE-LIKE"/>
    <property type="match status" value="1"/>
</dbReference>
<dbReference type="RefSeq" id="WP_015797998.1">
    <property type="nucleotide sequence ID" value="NC_013124.1"/>
</dbReference>
<dbReference type="AlphaFoldDB" id="C7M3A9"/>
<dbReference type="Gene3D" id="2.130.10.120">
    <property type="entry name" value="Prolyl oligopeptidase, N-terminal domain"/>
    <property type="match status" value="1"/>
</dbReference>
<dbReference type="OrthoDB" id="9801421at2"/>
<dbReference type="GO" id="GO:0004252">
    <property type="term" value="F:serine-type endopeptidase activity"/>
    <property type="evidence" value="ECO:0007669"/>
    <property type="project" value="UniProtKB-EC"/>
</dbReference>
<dbReference type="InterPro" id="IPR029058">
    <property type="entry name" value="AB_hydrolase_fold"/>
</dbReference>
<dbReference type="SUPFAM" id="SSF50993">
    <property type="entry name" value="Peptidase/esterase 'gauge' domain"/>
    <property type="match status" value="1"/>
</dbReference>
<organism evidence="7 8">
    <name type="scientific">Acidimicrobium ferrooxidans (strain DSM 10331 / JCM 15462 / NBRC 103882 / ICP)</name>
    <dbReference type="NCBI Taxonomy" id="525909"/>
    <lineage>
        <taxon>Bacteria</taxon>
        <taxon>Bacillati</taxon>
        <taxon>Actinomycetota</taxon>
        <taxon>Acidimicrobiia</taxon>
        <taxon>Acidimicrobiales</taxon>
        <taxon>Acidimicrobiaceae</taxon>
        <taxon>Acidimicrobium</taxon>
    </lineage>
</organism>
<sequence length="690" mass="76733">MRTMLDALTRDLAPLGAPDPEPHTLRGRAGTRIDPYWYLRSIDDPRTQHMIASARTSFAALAERLAPAATRIEATIRSRVVEPDESYPVRRGSWRYLSRIEPDLDYPVHYREPVAGGPRELVLDENAWADGHAYFALAGLLIGDDEHTVVVGVDTDGSEQLRLVVGRLEAGIITRAEEIFPAGYGFVLSNDSRTLLYTRPDETLRPASVWAHRIGSDPSDDILVLEEPDAHYFLDVGRTKDRAFLTIQAESKRTSQWWLLDATDPLATPPRPFAPREEGRLYQLDHGPDGFYLIESRDDAEFRLFRTADPEQPLTEVDLLEDGEILEGFEITRHGLAIQTRRRASLVVSFLPWGAPASERRLLVDPEQPSTAALVGNLDLDDDEVRFETVSLVEPATIWSYMPTTETTTQRWRQRVGGDVDLDDYETRRLWLPADDGVLVPVTIARRRSAPAPGPVLVYAYGAYEEAIDPTFSISRLSLLDAGITFAIAHVRGGGELGRSWYDAGRLERKERTVRDLLDVVAGLVAEGIADPSAIAIRGASAGGITVGAALNRAPERFAAAVLEVPFVDCLTTMSDPSLPLTVTEWEEWGNPLESDVIAETMARWSPYDNLHEGTYPPILVTTGLNDVRVGFFEPLKYVAKLRLVNPEARVWIRVDDEQGHLGPTKRKDAWHDEAQVLAFVQAALTPATD</sequence>
<gene>
    <name evidence="7" type="ordered locus">Afer_0542</name>
</gene>
<reference evidence="7 8" key="1">
    <citation type="journal article" date="2009" name="Stand. Genomic Sci.">
        <title>Complete genome sequence of Acidimicrobium ferrooxidans type strain (ICP).</title>
        <authorList>
            <person name="Clum A."/>
            <person name="Nolan M."/>
            <person name="Lang E."/>
            <person name="Glavina Del Rio T."/>
            <person name="Tice H."/>
            <person name="Copeland A."/>
            <person name="Cheng J.F."/>
            <person name="Lucas S."/>
            <person name="Chen F."/>
            <person name="Bruce D."/>
            <person name="Goodwin L."/>
            <person name="Pitluck S."/>
            <person name="Ivanova N."/>
            <person name="Mavrommatis K."/>
            <person name="Mikhailova N."/>
            <person name="Pati A."/>
            <person name="Chen A."/>
            <person name="Palaniappan K."/>
            <person name="Goker M."/>
            <person name="Spring S."/>
            <person name="Land M."/>
            <person name="Hauser L."/>
            <person name="Chang Y.J."/>
            <person name="Jeffries C.C."/>
            <person name="Chain P."/>
            <person name="Bristow J."/>
            <person name="Eisen J.A."/>
            <person name="Markowitz V."/>
            <person name="Hugenholtz P."/>
            <person name="Kyrpides N.C."/>
            <person name="Klenk H.P."/>
            <person name="Lapidus A."/>
        </authorList>
    </citation>
    <scope>NUCLEOTIDE SEQUENCE [LARGE SCALE GENOMIC DNA]</scope>
    <source>
        <strain evidence="8">DSM 10331 / JCM 15462 / NBRC 103882 / ICP</strain>
    </source>
</reference>
<evidence type="ECO:0000256" key="2">
    <source>
        <dbReference type="ARBA" id="ARBA00022670"/>
    </source>
</evidence>
<keyword evidence="4" id="KW-0720">Serine protease</keyword>
<dbReference type="PANTHER" id="PTHR11757">
    <property type="entry name" value="PROTEASE FAMILY S9A OLIGOPEPTIDASE"/>
    <property type="match status" value="1"/>
</dbReference>
<protein>
    <submittedName>
        <fullName evidence="7">Oligopeptidase B</fullName>
        <ecNumber evidence="7">3.4.21.83</ecNumber>
    </submittedName>
</protein>
<keyword evidence="2" id="KW-0645">Protease</keyword>
<dbReference type="STRING" id="525909.Afer_0542"/>
<evidence type="ECO:0000259" key="6">
    <source>
        <dbReference type="Pfam" id="PF02897"/>
    </source>
</evidence>
<dbReference type="InterPro" id="IPR002470">
    <property type="entry name" value="Peptidase_S9A"/>
</dbReference>
<dbReference type="SUPFAM" id="SSF53474">
    <property type="entry name" value="alpha/beta-Hydrolases"/>
    <property type="match status" value="1"/>
</dbReference>
<comment type="similarity">
    <text evidence="1">Belongs to the peptidase S9A family.</text>
</comment>
<dbReference type="Pfam" id="PF00326">
    <property type="entry name" value="Peptidase_S9"/>
    <property type="match status" value="1"/>
</dbReference>
<dbReference type="KEGG" id="afo:Afer_0542"/>
<keyword evidence="3 7" id="KW-0378">Hydrolase</keyword>
<dbReference type="InterPro" id="IPR051543">
    <property type="entry name" value="Serine_Peptidase_S9A"/>
</dbReference>
<dbReference type="MEROPS" id="S09.010"/>
<keyword evidence="8" id="KW-1185">Reference proteome</keyword>
<proteinExistence type="inferred from homology"/>
<evidence type="ECO:0000313" key="7">
    <source>
        <dbReference type="EMBL" id="ACU53503.1"/>
    </source>
</evidence>
<dbReference type="Proteomes" id="UP000000771">
    <property type="component" value="Chromosome"/>
</dbReference>
<dbReference type="EMBL" id="CP001631">
    <property type="protein sequence ID" value="ACU53503.1"/>
    <property type="molecule type" value="Genomic_DNA"/>
</dbReference>
<feature type="domain" description="Peptidase S9A N-terminal" evidence="6">
    <location>
        <begin position="25"/>
        <end position="409"/>
    </location>
</feature>
<name>C7M3A9_ACIFD</name>
<evidence type="ECO:0000313" key="8">
    <source>
        <dbReference type="Proteomes" id="UP000000771"/>
    </source>
</evidence>
<dbReference type="InterPro" id="IPR023302">
    <property type="entry name" value="Pept_S9A_N"/>
</dbReference>
<dbReference type="EC" id="3.4.21.83" evidence="7"/>
<dbReference type="Gene3D" id="3.40.50.1820">
    <property type="entry name" value="alpha/beta hydrolase"/>
    <property type="match status" value="1"/>
</dbReference>
<dbReference type="InterPro" id="IPR001375">
    <property type="entry name" value="Peptidase_S9_cat"/>
</dbReference>
<dbReference type="PRINTS" id="PR00862">
    <property type="entry name" value="PROLIGOPTASE"/>
</dbReference>